<dbReference type="PANTHER" id="PTHR43289:SF6">
    <property type="entry name" value="SERINE_THREONINE-PROTEIN KINASE NEKL-3"/>
    <property type="match status" value="1"/>
</dbReference>
<evidence type="ECO:0000256" key="7">
    <source>
        <dbReference type="PROSITE-ProRule" id="PRU10141"/>
    </source>
</evidence>
<feature type="compositionally biased region" description="Low complexity" evidence="8">
    <location>
        <begin position="387"/>
        <end position="411"/>
    </location>
</feature>
<dbReference type="GO" id="GO:0004674">
    <property type="term" value="F:protein serine/threonine kinase activity"/>
    <property type="evidence" value="ECO:0007669"/>
    <property type="project" value="UniProtKB-KW"/>
</dbReference>
<dbReference type="Proteomes" id="UP000592181">
    <property type="component" value="Unassembled WGS sequence"/>
</dbReference>
<proteinExistence type="predicted"/>
<keyword evidence="4 7" id="KW-0547">Nucleotide-binding</keyword>
<evidence type="ECO:0000256" key="1">
    <source>
        <dbReference type="ARBA" id="ARBA00012513"/>
    </source>
</evidence>
<feature type="binding site" evidence="7">
    <location>
        <position position="43"/>
    </location>
    <ligand>
        <name>ATP</name>
        <dbReference type="ChEBI" id="CHEBI:30616"/>
    </ligand>
</feature>
<dbReference type="InterPro" id="IPR011009">
    <property type="entry name" value="Kinase-like_dom_sf"/>
</dbReference>
<dbReference type="GO" id="GO:0005524">
    <property type="term" value="F:ATP binding"/>
    <property type="evidence" value="ECO:0007669"/>
    <property type="project" value="UniProtKB-UniRule"/>
</dbReference>
<protein>
    <recommendedName>
        <fullName evidence="1">non-specific serine/threonine protein kinase</fullName>
        <ecNumber evidence="1">2.7.11.1</ecNumber>
    </recommendedName>
</protein>
<evidence type="ECO:0000313" key="11">
    <source>
        <dbReference type="Proteomes" id="UP000592181"/>
    </source>
</evidence>
<dbReference type="AlphaFoldDB" id="A0A852X392"/>
<feature type="domain" description="Protein kinase" evidence="9">
    <location>
        <begin position="14"/>
        <end position="252"/>
    </location>
</feature>
<comment type="caution">
    <text evidence="10">The sequence shown here is derived from an EMBL/GenBank/DDBJ whole genome shotgun (WGS) entry which is preliminary data.</text>
</comment>
<dbReference type="EMBL" id="JACBZX010000001">
    <property type="protein sequence ID" value="NYG37832.1"/>
    <property type="molecule type" value="Genomic_DNA"/>
</dbReference>
<keyword evidence="5 10" id="KW-0418">Kinase</keyword>
<reference evidence="10 11" key="1">
    <citation type="submission" date="2020-07" db="EMBL/GenBank/DDBJ databases">
        <title>Sequencing the genomes of 1000 actinobacteria strains.</title>
        <authorList>
            <person name="Klenk H.-P."/>
        </authorList>
    </citation>
    <scope>NUCLEOTIDE SEQUENCE [LARGE SCALE GENOMIC DNA]</scope>
    <source>
        <strain evidence="10 11">DSM 24723</strain>
    </source>
</reference>
<dbReference type="InterPro" id="IPR017441">
    <property type="entry name" value="Protein_kinase_ATP_BS"/>
</dbReference>
<feature type="region of interest" description="Disordered" evidence="8">
    <location>
        <begin position="363"/>
        <end position="440"/>
    </location>
</feature>
<evidence type="ECO:0000256" key="8">
    <source>
        <dbReference type="SAM" id="MobiDB-lite"/>
    </source>
</evidence>
<dbReference type="PROSITE" id="PS50011">
    <property type="entry name" value="PROTEIN_KINASE_DOM"/>
    <property type="match status" value="1"/>
</dbReference>
<evidence type="ECO:0000256" key="3">
    <source>
        <dbReference type="ARBA" id="ARBA00022679"/>
    </source>
</evidence>
<sequence>MAPAAPAAPHVPGYRLTRLLGAGGSSRVWRGRRESDESLVAIKVVDSVADDATIHEWSLLQHVASEHVVTLHEVLDIDTEDGPALALVLDLLAGGSLGTAVAQRGHLSPGECVTVLSPVATALDRLHELGIVHGDVSPGNVLLDSTGRPVLADLGVARLTGVSTGDVHGTDGFVAPEVLLGDEPGRASDIYALGAIAWLCLTGDPPGHVAGRGELADGAPEAPAPLVELVEECLAPDPDDRPDAQDAAVRFFDAAPAQALRLTSPGDVATGLTRRIREAAQEDPTEADLPWQRSTVLEPIGWRERRRHRRDERRDRRARRREAATALTASGRHRAEGRGTGRWFATLVAAAVAGIALAVAGPALSGGADSDEGRRLADQSASRADQAGPTTPSASTTSSSASTAGTSTSSPDETRTTPTSSAGGSQSGSAAELLGSRSAPRTDPVAVVRALGEVRADLLAAGEPDGVPRLDVPGSPAADADREHLTAMQQRGETYRGVELTVRRASTRSSSDGIAVVRATVDEGAYAVRSADGDLEQRPARSGEPVDLVLRWHEGRWRISEVRAT</sequence>
<feature type="compositionally biased region" description="Basic residues" evidence="8">
    <location>
        <begin position="305"/>
        <end position="320"/>
    </location>
</feature>
<accession>A0A852X392</accession>
<evidence type="ECO:0000313" key="10">
    <source>
        <dbReference type="EMBL" id="NYG37832.1"/>
    </source>
</evidence>
<dbReference type="Gene3D" id="1.10.510.10">
    <property type="entry name" value="Transferase(Phosphotransferase) domain 1"/>
    <property type="match status" value="1"/>
</dbReference>
<dbReference type="InterPro" id="IPR008266">
    <property type="entry name" value="Tyr_kinase_AS"/>
</dbReference>
<dbReference type="Pfam" id="PF00069">
    <property type="entry name" value="Pkinase"/>
    <property type="match status" value="1"/>
</dbReference>
<feature type="compositionally biased region" description="Low complexity" evidence="8">
    <location>
        <begin position="420"/>
        <end position="431"/>
    </location>
</feature>
<evidence type="ECO:0000256" key="5">
    <source>
        <dbReference type="ARBA" id="ARBA00022777"/>
    </source>
</evidence>
<evidence type="ECO:0000259" key="9">
    <source>
        <dbReference type="PROSITE" id="PS50011"/>
    </source>
</evidence>
<dbReference type="PANTHER" id="PTHR43289">
    <property type="entry name" value="MITOGEN-ACTIVATED PROTEIN KINASE KINASE KINASE 20-RELATED"/>
    <property type="match status" value="1"/>
</dbReference>
<keyword evidence="6 7" id="KW-0067">ATP-binding</keyword>
<dbReference type="InterPro" id="IPR000719">
    <property type="entry name" value="Prot_kinase_dom"/>
</dbReference>
<dbReference type="RefSeq" id="WP_179463137.1">
    <property type="nucleotide sequence ID" value="NZ_JACBZX010000001.1"/>
</dbReference>
<keyword evidence="11" id="KW-1185">Reference proteome</keyword>
<keyword evidence="2 10" id="KW-0723">Serine/threonine-protein kinase</keyword>
<evidence type="ECO:0000256" key="6">
    <source>
        <dbReference type="ARBA" id="ARBA00022840"/>
    </source>
</evidence>
<dbReference type="CDD" id="cd14014">
    <property type="entry name" value="STKc_PknB_like"/>
    <property type="match status" value="1"/>
</dbReference>
<dbReference type="PROSITE" id="PS00107">
    <property type="entry name" value="PROTEIN_KINASE_ATP"/>
    <property type="match status" value="1"/>
</dbReference>
<feature type="region of interest" description="Disordered" evidence="8">
    <location>
        <begin position="305"/>
        <end position="336"/>
    </location>
</feature>
<name>A0A852X392_9MICO</name>
<dbReference type="PROSITE" id="PS00109">
    <property type="entry name" value="PROTEIN_KINASE_TYR"/>
    <property type="match status" value="1"/>
</dbReference>
<keyword evidence="3" id="KW-0808">Transferase</keyword>
<gene>
    <name evidence="10" type="ORF">BJY28_002301</name>
</gene>
<evidence type="ECO:0000256" key="4">
    <source>
        <dbReference type="ARBA" id="ARBA00022741"/>
    </source>
</evidence>
<organism evidence="10 11">
    <name type="scientific">Janibacter alkaliphilus</name>
    <dbReference type="NCBI Taxonomy" id="1069963"/>
    <lineage>
        <taxon>Bacteria</taxon>
        <taxon>Bacillati</taxon>
        <taxon>Actinomycetota</taxon>
        <taxon>Actinomycetes</taxon>
        <taxon>Micrococcales</taxon>
        <taxon>Intrasporangiaceae</taxon>
        <taxon>Janibacter</taxon>
    </lineage>
</organism>
<dbReference type="EC" id="2.7.11.1" evidence="1"/>
<dbReference type="SUPFAM" id="SSF56112">
    <property type="entry name" value="Protein kinase-like (PK-like)"/>
    <property type="match status" value="1"/>
</dbReference>
<evidence type="ECO:0000256" key="2">
    <source>
        <dbReference type="ARBA" id="ARBA00022527"/>
    </source>
</evidence>